<feature type="signal peptide" evidence="1">
    <location>
        <begin position="1"/>
        <end position="19"/>
    </location>
</feature>
<sequence>MKRILFILFLISFGFTTQAQQRIHPNLPSDFIRDVHFINESEIIFINEGGTIYKTYDGGDTWKLKEDFLYPLDKMHFLNEEVGFVKPTRAAEILYTTDGGESWESHPLSIYFRNNLLPITKSKILKSDYNGLIELNNSFYNVWEVVYEPPFFIDSSFHLEPKQYYGNLQQFEKAGSNRILALYPLQNAFEYGILSPDSLNLIIETDHKGTTWDTLFIGFDEFLMGIQFQDSVSGWAYSNHSIYKTIDGGLSWSSRFNSPNAGILSLSVPDSNTVFGLFWDQQQYLQKTFDSGDNWETSPLPSNTYSNGNYAVNFFNDSTGILFGDHFYKTNNSGISWESMASERTENIYSLDFWSPLEGLAITGNGFFKTETGGKSWKFLFKPEELVSNRPGNAVMLNKDEGWIASRYQIFHTTTGVENFEVHDITSDDEIYSGIAFHNNIGLLHSVAERLKPDENTFDFHHHYLTTDGGTTWQEISIEDSTNSLVSFEEVKITGPNHFWGMNRDGLWLSTDSAKTWNIVFDENGFEYTQCFDFLNSEIGVAATNRAVFFTKDGGESWIEMPRSSRPVDCKLFDKNGFHRYRYFEVNEDSKYLRMTFYEDGYVDIMRFRSTGTNMPFRVMAKHQVGRQPYLWAAGDGFTIVYDTPVLTITSNEPELSNIPNQITLEQNYPNPFNPTTVISYQLTGNSLVHLEVFDVTGRKVATLVDGQRQTAGNQQVTFDASGLSSGMYFYRLETGGKTLTRKMLLVK</sequence>
<gene>
    <name evidence="3" type="ORF">SAMN06265219_104203</name>
</gene>
<organism evidence="3 4">
    <name type="scientific">Gracilimonas mengyeensis</name>
    <dbReference type="NCBI Taxonomy" id="1302730"/>
    <lineage>
        <taxon>Bacteria</taxon>
        <taxon>Pseudomonadati</taxon>
        <taxon>Balneolota</taxon>
        <taxon>Balneolia</taxon>
        <taxon>Balneolales</taxon>
        <taxon>Balneolaceae</taxon>
        <taxon>Gracilimonas</taxon>
    </lineage>
</organism>
<feature type="chain" id="PRO_5022136836" evidence="1">
    <location>
        <begin position="20"/>
        <end position="748"/>
    </location>
</feature>
<dbReference type="PANTHER" id="PTHR47199:SF2">
    <property type="entry name" value="PHOTOSYSTEM II STABILITY_ASSEMBLY FACTOR HCF136, CHLOROPLASTIC"/>
    <property type="match status" value="1"/>
</dbReference>
<dbReference type="InterPro" id="IPR015943">
    <property type="entry name" value="WD40/YVTN_repeat-like_dom_sf"/>
</dbReference>
<dbReference type="Gene3D" id="2.60.40.4070">
    <property type="match status" value="1"/>
</dbReference>
<evidence type="ECO:0000259" key="2">
    <source>
        <dbReference type="Pfam" id="PF18962"/>
    </source>
</evidence>
<dbReference type="SUPFAM" id="SSF110296">
    <property type="entry name" value="Oligoxyloglucan reducing end-specific cellobiohydrolase"/>
    <property type="match status" value="3"/>
</dbReference>
<dbReference type="EMBL" id="FXTP01000004">
    <property type="protein sequence ID" value="SMO54899.1"/>
    <property type="molecule type" value="Genomic_DNA"/>
</dbReference>
<name>A0A521C637_9BACT</name>
<proteinExistence type="predicted"/>
<feature type="domain" description="Secretion system C-terminal sorting" evidence="2">
    <location>
        <begin position="669"/>
        <end position="744"/>
    </location>
</feature>
<dbReference type="Pfam" id="PF18962">
    <property type="entry name" value="Por_Secre_tail"/>
    <property type="match status" value="1"/>
</dbReference>
<protein>
    <submittedName>
        <fullName evidence="3">Por secretion system C-terminal sorting domain-containing protein</fullName>
    </submittedName>
</protein>
<dbReference type="RefSeq" id="WP_142453805.1">
    <property type="nucleotide sequence ID" value="NZ_FXTP01000004.1"/>
</dbReference>
<reference evidence="3 4" key="1">
    <citation type="submission" date="2017-05" db="EMBL/GenBank/DDBJ databases">
        <authorList>
            <person name="Varghese N."/>
            <person name="Submissions S."/>
        </authorList>
    </citation>
    <scope>NUCLEOTIDE SEQUENCE [LARGE SCALE GENOMIC DNA]</scope>
    <source>
        <strain evidence="3 4">DSM 21985</strain>
    </source>
</reference>
<keyword evidence="4" id="KW-1185">Reference proteome</keyword>
<evidence type="ECO:0000256" key="1">
    <source>
        <dbReference type="SAM" id="SignalP"/>
    </source>
</evidence>
<dbReference type="PANTHER" id="PTHR47199">
    <property type="entry name" value="PHOTOSYSTEM II STABILITY/ASSEMBLY FACTOR HCF136, CHLOROPLASTIC"/>
    <property type="match status" value="1"/>
</dbReference>
<dbReference type="OrthoDB" id="9757809at2"/>
<evidence type="ECO:0000313" key="3">
    <source>
        <dbReference type="EMBL" id="SMO54899.1"/>
    </source>
</evidence>
<dbReference type="Gene3D" id="2.130.10.10">
    <property type="entry name" value="YVTN repeat-like/Quinoprotein amine dehydrogenase"/>
    <property type="match status" value="2"/>
</dbReference>
<dbReference type="AlphaFoldDB" id="A0A521C637"/>
<dbReference type="NCBIfam" id="TIGR04183">
    <property type="entry name" value="Por_Secre_tail"/>
    <property type="match status" value="1"/>
</dbReference>
<evidence type="ECO:0000313" key="4">
    <source>
        <dbReference type="Proteomes" id="UP000317557"/>
    </source>
</evidence>
<accession>A0A521C637</accession>
<dbReference type="CDD" id="cd15482">
    <property type="entry name" value="Sialidase_non-viral"/>
    <property type="match status" value="1"/>
</dbReference>
<dbReference type="Proteomes" id="UP000317557">
    <property type="component" value="Unassembled WGS sequence"/>
</dbReference>
<keyword evidence="1" id="KW-0732">Signal</keyword>
<dbReference type="InterPro" id="IPR026444">
    <property type="entry name" value="Secre_tail"/>
</dbReference>